<dbReference type="Gene3D" id="2.60.40.2380">
    <property type="match status" value="1"/>
</dbReference>
<evidence type="ECO:0000313" key="10">
    <source>
        <dbReference type="Proteomes" id="UP001107961"/>
    </source>
</evidence>
<feature type="transmembrane region" description="Helical" evidence="6">
    <location>
        <begin position="313"/>
        <end position="333"/>
    </location>
</feature>
<feature type="domain" description="Response regulatory" evidence="8">
    <location>
        <begin position="798"/>
        <end position="917"/>
    </location>
</feature>
<dbReference type="SUPFAM" id="SSF55874">
    <property type="entry name" value="ATPase domain of HSP90 chaperone/DNA topoisomerase II/histidine kinase"/>
    <property type="match status" value="1"/>
</dbReference>
<evidence type="ECO:0000259" key="7">
    <source>
        <dbReference type="PROSITE" id="PS50109"/>
    </source>
</evidence>
<name>A0A9Q3W120_9GAMM</name>
<dbReference type="InterPro" id="IPR001789">
    <property type="entry name" value="Sig_transdc_resp-reg_receiver"/>
</dbReference>
<keyword evidence="6" id="KW-0812">Transmembrane</keyword>
<dbReference type="InterPro" id="IPR011622">
    <property type="entry name" value="7TMR_DISM_rcpt_extracell_dom2"/>
</dbReference>
<accession>A0A9Q3W120</accession>
<protein>
    <recommendedName>
        <fullName evidence="2">histidine kinase</fullName>
        <ecNumber evidence="2">2.7.13.3</ecNumber>
    </recommendedName>
</protein>
<dbReference type="CDD" id="cd17546">
    <property type="entry name" value="REC_hyHK_CKI1_RcsC-like"/>
    <property type="match status" value="2"/>
</dbReference>
<feature type="transmembrane region" description="Helical" evidence="6">
    <location>
        <begin position="345"/>
        <end position="368"/>
    </location>
</feature>
<reference evidence="9" key="1">
    <citation type="submission" date="2022-01" db="EMBL/GenBank/DDBJ databases">
        <authorList>
            <person name="Karlyshev A.V."/>
            <person name="Jaspars M."/>
        </authorList>
    </citation>
    <scope>NUCLEOTIDE SEQUENCE</scope>
    <source>
        <strain evidence="9">AGSA3-2</strain>
    </source>
</reference>
<dbReference type="InterPro" id="IPR005467">
    <property type="entry name" value="His_kinase_dom"/>
</dbReference>
<dbReference type="Pfam" id="PF00072">
    <property type="entry name" value="Response_reg"/>
    <property type="match status" value="2"/>
</dbReference>
<comment type="catalytic activity">
    <reaction evidence="1">
        <text>ATP + protein L-histidine = ADP + protein N-phospho-L-histidine.</text>
        <dbReference type="EC" id="2.7.13.3"/>
    </reaction>
</comment>
<evidence type="ECO:0000256" key="1">
    <source>
        <dbReference type="ARBA" id="ARBA00000085"/>
    </source>
</evidence>
<evidence type="ECO:0000259" key="8">
    <source>
        <dbReference type="PROSITE" id="PS50110"/>
    </source>
</evidence>
<dbReference type="InterPro" id="IPR036890">
    <property type="entry name" value="HATPase_C_sf"/>
</dbReference>
<evidence type="ECO:0000256" key="4">
    <source>
        <dbReference type="PROSITE-ProRule" id="PRU00169"/>
    </source>
</evidence>
<dbReference type="PROSITE" id="PS50109">
    <property type="entry name" value="HIS_KIN"/>
    <property type="match status" value="1"/>
</dbReference>
<dbReference type="GO" id="GO:0000155">
    <property type="term" value="F:phosphorelay sensor kinase activity"/>
    <property type="evidence" value="ECO:0007669"/>
    <property type="project" value="InterPro"/>
</dbReference>
<dbReference type="KEGG" id="axe:P40_04800"/>
<dbReference type="InterPro" id="IPR003661">
    <property type="entry name" value="HisK_dim/P_dom"/>
</dbReference>
<sequence>MMPPRTFWPRNNTPARWLPLIFGLLWLVAGRAWAAPPPPFVVNSEPDNARITIYSEYLPDPDNHYSLEDVVSGGLDHRFQPASRFVERLGLSNHDWWIRVSIHNELSDQQRFALVMAPRAYQDSQFYLPDGPPGTTRYRTPLPDESFVHRYPIQVLDLPLGQPQVFYWRINPHGELVYSLTLTTMQKALGDNPLYGVYWLLIGMLLAMSLYHLALALMRSAASHGYHALFGFCVVGLIVIGSGFLGHLDDLSSWNHPLRLTLLSGALFAACGAGRTFVDSRQHSPALHYILLVLGALALIQIPLLLILPSPAAMGLCCILVLLTAPCLIALGYQAWHREVPAGALFFFTSILVGVPVAILCLVTLGLLHTGLDVPLTLLLVFTVAGTLQTAGLRLQHQRRQRLKAEQLRNQAVAETVETTRRETLARMGHDARTPLSGILGMAELLDDTPLTPNQKECVSAIHNAGESLLKIINDVLEYSQLSTSGAEISHEALDVHELLVDAVDLFRERAEEKQVELITHVHTNVPARMEGDPGRLRQVLTNLIGAFIRQAQHGELIIDVSLEPTGQAGQVRFEFSGTALRAGTLHDLRENGARQDSSTLNLAIAEQLVEAMSGRCGHRDGHNQEPAYWFIVPLSALDDPAPDNPADRVPLLGRSMLVVDDSTTVTRVIRHLALSWGMRVTASNDPREALASLRTQANINEPYDVVLLDHQMPGMTGVQLAARIHEDPVITHSPVLIMLTGISSSPTDVDARNVSIHRVLTKPVSAPRLKQVLSEELGLQRPSAPRQRSESPDPGLQVLVVEDHKLSQKVIRGMLNKLGITPELAANGLEALHRATQKRYDLILMDCEMPEMDGFEATRRIRAHERENGLVAVPIVALTAHILREHRERSLASGMNAHIPKPVELNVLRDVLIRFTRRGQVEESGEET</sequence>
<feature type="region of interest" description="Disordered" evidence="5">
    <location>
        <begin position="776"/>
        <end position="795"/>
    </location>
</feature>
<dbReference type="PANTHER" id="PTHR45339">
    <property type="entry name" value="HYBRID SIGNAL TRANSDUCTION HISTIDINE KINASE J"/>
    <property type="match status" value="1"/>
</dbReference>
<dbReference type="SMART" id="SM00448">
    <property type="entry name" value="REC"/>
    <property type="match status" value="2"/>
</dbReference>
<proteinExistence type="predicted"/>
<keyword evidence="6" id="KW-0472">Membrane</keyword>
<evidence type="ECO:0000256" key="6">
    <source>
        <dbReference type="SAM" id="Phobius"/>
    </source>
</evidence>
<feature type="modified residue" description="4-aspartylphosphate" evidence="4">
    <location>
        <position position="710"/>
    </location>
</feature>
<dbReference type="InterPro" id="IPR011006">
    <property type="entry name" value="CheY-like_superfamily"/>
</dbReference>
<gene>
    <name evidence="9" type="ORF">LZG35_00360</name>
</gene>
<feature type="transmembrane region" description="Helical" evidence="6">
    <location>
        <begin position="260"/>
        <end position="277"/>
    </location>
</feature>
<dbReference type="PANTHER" id="PTHR45339:SF5">
    <property type="entry name" value="HISTIDINE KINASE"/>
    <property type="match status" value="1"/>
</dbReference>
<dbReference type="Gene3D" id="3.40.50.2300">
    <property type="match status" value="2"/>
</dbReference>
<dbReference type="InterPro" id="IPR036097">
    <property type="entry name" value="HisK_dim/P_sf"/>
</dbReference>
<dbReference type="EC" id="2.7.13.3" evidence="2"/>
<evidence type="ECO:0000313" key="9">
    <source>
        <dbReference type="EMBL" id="MCE7507069.1"/>
    </source>
</evidence>
<dbReference type="PROSITE" id="PS50110">
    <property type="entry name" value="RESPONSE_REGULATORY"/>
    <property type="match status" value="2"/>
</dbReference>
<dbReference type="SMART" id="SM00388">
    <property type="entry name" value="HisKA"/>
    <property type="match status" value="1"/>
</dbReference>
<dbReference type="Gene3D" id="3.30.565.10">
    <property type="entry name" value="Histidine kinase-like ATPase, C-terminal domain"/>
    <property type="match status" value="1"/>
</dbReference>
<dbReference type="Gene3D" id="1.10.287.130">
    <property type="match status" value="1"/>
</dbReference>
<dbReference type="SUPFAM" id="SSF47384">
    <property type="entry name" value="Homodimeric domain of signal transducing histidine kinase"/>
    <property type="match status" value="1"/>
</dbReference>
<keyword evidence="6" id="KW-1133">Transmembrane helix</keyword>
<dbReference type="InterPro" id="IPR011623">
    <property type="entry name" value="7TMR_DISM_rcpt_extracell_dom1"/>
</dbReference>
<dbReference type="Pfam" id="PF00512">
    <property type="entry name" value="HisKA"/>
    <property type="match status" value="1"/>
</dbReference>
<feature type="domain" description="Histidine kinase" evidence="7">
    <location>
        <begin position="427"/>
        <end position="637"/>
    </location>
</feature>
<dbReference type="Pfam" id="PF07695">
    <property type="entry name" value="7TMR-DISM_7TM"/>
    <property type="match status" value="1"/>
</dbReference>
<evidence type="ECO:0000256" key="2">
    <source>
        <dbReference type="ARBA" id="ARBA00012438"/>
    </source>
</evidence>
<dbReference type="EMBL" id="JAJVKT010000001">
    <property type="protein sequence ID" value="MCE7507069.1"/>
    <property type="molecule type" value="Genomic_DNA"/>
</dbReference>
<feature type="domain" description="Response regulatory" evidence="8">
    <location>
        <begin position="656"/>
        <end position="778"/>
    </location>
</feature>
<evidence type="ECO:0000256" key="3">
    <source>
        <dbReference type="ARBA" id="ARBA00022553"/>
    </source>
</evidence>
<dbReference type="SUPFAM" id="SSF52172">
    <property type="entry name" value="CheY-like"/>
    <property type="match status" value="2"/>
</dbReference>
<feature type="transmembrane region" description="Helical" evidence="6">
    <location>
        <begin position="229"/>
        <end position="248"/>
    </location>
</feature>
<dbReference type="AlphaFoldDB" id="A0A9Q3W120"/>
<comment type="caution">
    <text evidence="9">The sequence shown here is derived from an EMBL/GenBank/DDBJ whole genome shotgun (WGS) entry which is preliminary data.</text>
</comment>
<keyword evidence="10" id="KW-1185">Reference proteome</keyword>
<feature type="transmembrane region" description="Helical" evidence="6">
    <location>
        <begin position="196"/>
        <end position="217"/>
    </location>
</feature>
<dbReference type="Proteomes" id="UP001107961">
    <property type="component" value="Unassembled WGS sequence"/>
</dbReference>
<evidence type="ECO:0000256" key="5">
    <source>
        <dbReference type="SAM" id="MobiDB-lite"/>
    </source>
</evidence>
<keyword evidence="3 4" id="KW-0597">Phosphoprotein</keyword>
<feature type="transmembrane region" description="Helical" evidence="6">
    <location>
        <begin position="289"/>
        <end position="307"/>
    </location>
</feature>
<feature type="modified residue" description="4-aspartylphosphate" evidence="4">
    <location>
        <position position="847"/>
    </location>
</feature>
<dbReference type="Pfam" id="PF07696">
    <property type="entry name" value="7TMR-DISMED2"/>
    <property type="match status" value="1"/>
</dbReference>
<dbReference type="RefSeq" id="WP_080530546.1">
    <property type="nucleotide sequence ID" value="NZ_CP012331.1"/>
</dbReference>
<dbReference type="CDD" id="cd00082">
    <property type="entry name" value="HisKA"/>
    <property type="match status" value="1"/>
</dbReference>
<organism evidence="9 10">
    <name type="scientific">Alloalcanivorax xenomutans</name>
    <dbReference type="NCBI Taxonomy" id="1094342"/>
    <lineage>
        <taxon>Bacteria</taxon>
        <taxon>Pseudomonadati</taxon>
        <taxon>Pseudomonadota</taxon>
        <taxon>Gammaproteobacteria</taxon>
        <taxon>Oceanospirillales</taxon>
        <taxon>Alcanivoracaceae</taxon>
        <taxon>Alloalcanivorax</taxon>
    </lineage>
</organism>